<accession>A0A6P4HZA6</accession>
<reference evidence="19" key="2">
    <citation type="submission" date="2025-08" db="UniProtKB">
        <authorList>
            <consortium name="RefSeq"/>
        </authorList>
    </citation>
    <scope>IDENTIFICATION</scope>
    <source>
        <strain evidence="19">14028-0561.14</strain>
        <tissue evidence="19">Whole fly</tissue>
    </source>
</reference>
<comment type="catalytic activity">
    <reaction evidence="9">
        <text>9-hexadecanoyloxy-octadecanoate + H2O = 9-hydroxy-octadecanoate + hexadecanoate + H(+)</text>
        <dbReference type="Rhea" id="RHEA:52052"/>
        <dbReference type="ChEBI" id="CHEBI:7896"/>
        <dbReference type="ChEBI" id="CHEBI:15377"/>
        <dbReference type="ChEBI" id="CHEBI:15378"/>
        <dbReference type="ChEBI" id="CHEBI:83670"/>
        <dbReference type="ChEBI" id="CHEBI:136286"/>
    </reaction>
    <physiologicalReaction direction="left-to-right" evidence="9">
        <dbReference type="Rhea" id="RHEA:52053"/>
    </physiologicalReaction>
</comment>
<comment type="catalytic activity">
    <reaction evidence="13">
        <text>9-octadecanoyloxy-octadecanoate + H2O = 9-hydroxy-octadecanoate + octadecanoate + H(+)</text>
        <dbReference type="Rhea" id="RHEA:52096"/>
        <dbReference type="ChEBI" id="CHEBI:15377"/>
        <dbReference type="ChEBI" id="CHEBI:15378"/>
        <dbReference type="ChEBI" id="CHEBI:25629"/>
        <dbReference type="ChEBI" id="CHEBI:136286"/>
        <dbReference type="ChEBI" id="CHEBI:136373"/>
    </reaction>
    <physiologicalReaction direction="left-to-right" evidence="13">
        <dbReference type="Rhea" id="RHEA:52097"/>
    </physiologicalReaction>
</comment>
<evidence type="ECO:0000256" key="12">
    <source>
        <dbReference type="ARBA" id="ARBA00048800"/>
    </source>
</evidence>
<evidence type="ECO:0000256" key="3">
    <source>
        <dbReference type="ARBA" id="ARBA00009300"/>
    </source>
</evidence>
<comment type="catalytic activity">
    <reaction evidence="10">
        <text>12-octadecanoyloxy-octadecanoate + H2O = 12-hydroxyoctadecanoate + octadecanoate + H(+)</text>
        <dbReference type="Rhea" id="RHEA:52080"/>
        <dbReference type="ChEBI" id="CHEBI:15377"/>
        <dbReference type="ChEBI" id="CHEBI:15378"/>
        <dbReference type="ChEBI" id="CHEBI:25629"/>
        <dbReference type="ChEBI" id="CHEBI:84201"/>
        <dbReference type="ChEBI" id="CHEBI:136330"/>
    </reaction>
    <physiologicalReaction direction="left-to-right" evidence="10">
        <dbReference type="Rhea" id="RHEA:52081"/>
    </physiologicalReaction>
</comment>
<comment type="catalytic activity">
    <reaction evidence="12">
        <text>9-(9Z-octadecenoyloxy)-octadecanoate + H2O = 9-hydroxy-octadecanoate + (9Z)-octadecenoate + H(+)</text>
        <dbReference type="Rhea" id="RHEA:52048"/>
        <dbReference type="ChEBI" id="CHEBI:15377"/>
        <dbReference type="ChEBI" id="CHEBI:15378"/>
        <dbReference type="ChEBI" id="CHEBI:30823"/>
        <dbReference type="ChEBI" id="CHEBI:136282"/>
        <dbReference type="ChEBI" id="CHEBI:136286"/>
    </reaction>
    <physiologicalReaction direction="left-to-right" evidence="12">
        <dbReference type="Rhea" id="RHEA:52049"/>
    </physiologicalReaction>
</comment>
<feature type="transmembrane region" description="Helical" evidence="17">
    <location>
        <begin position="172"/>
        <end position="190"/>
    </location>
</feature>
<feature type="transmembrane region" description="Helical" evidence="17">
    <location>
        <begin position="42"/>
        <end position="60"/>
    </location>
</feature>
<comment type="catalytic activity">
    <reaction evidence="7">
        <text>12-hexadecanoyloxy-octadecanoate + H2O = 12-hydroxyoctadecanoate + hexadecanoate + H(+)</text>
        <dbReference type="Rhea" id="RHEA:52056"/>
        <dbReference type="ChEBI" id="CHEBI:7896"/>
        <dbReference type="ChEBI" id="CHEBI:15377"/>
        <dbReference type="ChEBI" id="CHEBI:15378"/>
        <dbReference type="ChEBI" id="CHEBI:83677"/>
        <dbReference type="ChEBI" id="CHEBI:84201"/>
    </reaction>
    <physiologicalReaction direction="left-to-right" evidence="7">
        <dbReference type="Rhea" id="RHEA:52057"/>
    </physiologicalReaction>
</comment>
<evidence type="ECO:0000256" key="13">
    <source>
        <dbReference type="ARBA" id="ARBA00049221"/>
    </source>
</evidence>
<dbReference type="RefSeq" id="XP_017021777.1">
    <property type="nucleotide sequence ID" value="XM_017166288.3"/>
</dbReference>
<evidence type="ECO:0000256" key="2">
    <source>
        <dbReference type="ARBA" id="ARBA00004127"/>
    </source>
</evidence>
<sequence>MAKSKKQVRDFQAAKEAAEATVARLDTCNDAYTSGAFKYLRFLLHLLAAAQFSYGIYYHYFRVHWPKDLVEEDEVAELKARWGGKFKYLTFLDVILQAIYHTLALLNDLFGDNTVTAEPKSKLRSLRDYIFAAFAFPVAHNVCLSFWVVYMWDRELIFPSALDAIFPSWLNHVVHTNVALMAIMDLFTCFRRYPSRLAGLAGNFSFILLYIIWLHIVRYFSGEWVYPILEVLPLPLRYLFLALLVGFNLACYLLGEYANTVIWGPEFKLLKEQKSKQG</sequence>
<evidence type="ECO:0000256" key="17">
    <source>
        <dbReference type="SAM" id="Phobius"/>
    </source>
</evidence>
<feature type="transmembrane region" description="Helical" evidence="17">
    <location>
        <begin position="130"/>
        <end position="152"/>
    </location>
</feature>
<keyword evidence="6 17" id="KW-0472">Membrane</keyword>
<feature type="transmembrane region" description="Helical" evidence="17">
    <location>
        <begin position="88"/>
        <end position="110"/>
    </location>
</feature>
<feature type="transmembrane region" description="Helical" evidence="17">
    <location>
        <begin position="197"/>
        <end position="216"/>
    </location>
</feature>
<keyword evidence="4 17" id="KW-0812">Transmembrane</keyword>
<dbReference type="GO" id="GO:0016020">
    <property type="term" value="C:membrane"/>
    <property type="evidence" value="ECO:0007669"/>
    <property type="project" value="InterPro"/>
</dbReference>
<evidence type="ECO:0000313" key="19">
    <source>
        <dbReference type="RefSeq" id="XP_017021777.1"/>
    </source>
</evidence>
<evidence type="ECO:0000256" key="9">
    <source>
        <dbReference type="ARBA" id="ARBA00047863"/>
    </source>
</evidence>
<comment type="catalytic activity">
    <reaction evidence="11">
        <text>12-(9Z-octadecenoyloxy)-octadecanoate + H2O = 12-hydroxyoctadecanoate + (9Z)-octadecenoate + H(+)</text>
        <dbReference type="Rhea" id="RHEA:52060"/>
        <dbReference type="ChEBI" id="CHEBI:15377"/>
        <dbReference type="ChEBI" id="CHEBI:15378"/>
        <dbReference type="ChEBI" id="CHEBI:30823"/>
        <dbReference type="ChEBI" id="CHEBI:84201"/>
        <dbReference type="ChEBI" id="CHEBI:136302"/>
    </reaction>
    <physiologicalReaction direction="left-to-right" evidence="11">
        <dbReference type="Rhea" id="RHEA:52061"/>
    </physiologicalReaction>
</comment>
<dbReference type="Proteomes" id="UP001652661">
    <property type="component" value="Chromosome 2L"/>
</dbReference>
<comment type="catalytic activity">
    <reaction evidence="14">
        <text>13-(9Z-octadecenoyloxy)-octadecanoate + H2O = 13-hydroxy-octadecanoate + (9Z)-octadecenoate + H(+)</text>
        <dbReference type="Rhea" id="RHEA:52064"/>
        <dbReference type="ChEBI" id="CHEBI:15377"/>
        <dbReference type="ChEBI" id="CHEBI:15378"/>
        <dbReference type="ChEBI" id="CHEBI:30823"/>
        <dbReference type="ChEBI" id="CHEBI:136303"/>
        <dbReference type="ChEBI" id="CHEBI:136304"/>
    </reaction>
    <physiologicalReaction direction="left-to-right" evidence="14">
        <dbReference type="Rhea" id="RHEA:52065"/>
    </physiologicalReaction>
</comment>
<evidence type="ECO:0000256" key="4">
    <source>
        <dbReference type="ARBA" id="ARBA00022692"/>
    </source>
</evidence>
<organism evidence="18 19">
    <name type="scientific">Drosophila kikkawai</name>
    <name type="common">Fruit fly</name>
    <dbReference type="NCBI Taxonomy" id="30033"/>
    <lineage>
        <taxon>Eukaryota</taxon>
        <taxon>Metazoa</taxon>
        <taxon>Ecdysozoa</taxon>
        <taxon>Arthropoda</taxon>
        <taxon>Hexapoda</taxon>
        <taxon>Insecta</taxon>
        <taxon>Pterygota</taxon>
        <taxon>Neoptera</taxon>
        <taxon>Endopterygota</taxon>
        <taxon>Diptera</taxon>
        <taxon>Brachycera</taxon>
        <taxon>Muscomorpha</taxon>
        <taxon>Ephydroidea</taxon>
        <taxon>Drosophilidae</taxon>
        <taxon>Drosophila</taxon>
        <taxon>Sophophora</taxon>
    </lineage>
</organism>
<comment type="similarity">
    <text evidence="3">Belongs to the AIG1 family.</text>
</comment>
<comment type="catalytic activity">
    <reaction evidence="1">
        <text>9-(9Z-hexadecenoyloxy)-octadecanoate + H2O = (9Z)-hexadecenoate + 9-hydroxy-octadecanoate + H(+)</text>
        <dbReference type="Rhea" id="RHEA:52068"/>
        <dbReference type="ChEBI" id="CHEBI:15377"/>
        <dbReference type="ChEBI" id="CHEBI:15378"/>
        <dbReference type="ChEBI" id="CHEBI:32372"/>
        <dbReference type="ChEBI" id="CHEBI:136286"/>
        <dbReference type="ChEBI" id="CHEBI:136309"/>
    </reaction>
    <physiologicalReaction direction="left-to-right" evidence="1">
        <dbReference type="Rhea" id="RHEA:52069"/>
    </physiologicalReaction>
</comment>
<dbReference type="InterPro" id="IPR006838">
    <property type="entry name" value="ADTRP_AIG1"/>
</dbReference>
<evidence type="ECO:0000256" key="11">
    <source>
        <dbReference type="ARBA" id="ARBA00048701"/>
    </source>
</evidence>
<dbReference type="OrthoDB" id="1898221at2759"/>
<evidence type="ECO:0000256" key="7">
    <source>
        <dbReference type="ARBA" id="ARBA00047368"/>
    </source>
</evidence>
<comment type="subcellular location">
    <subcellularLocation>
        <location evidence="2">Endomembrane system</location>
        <topology evidence="2">Multi-pass membrane protein</topology>
    </subcellularLocation>
</comment>
<dbReference type="GeneID" id="108074300"/>
<evidence type="ECO:0000256" key="14">
    <source>
        <dbReference type="ARBA" id="ARBA00049296"/>
    </source>
</evidence>
<evidence type="ECO:0000256" key="10">
    <source>
        <dbReference type="ARBA" id="ARBA00048680"/>
    </source>
</evidence>
<gene>
    <name evidence="19" type="primary">LOC108074300</name>
</gene>
<keyword evidence="5 17" id="KW-1133">Transmembrane helix</keyword>
<evidence type="ECO:0000256" key="15">
    <source>
        <dbReference type="ARBA" id="ARBA00049322"/>
    </source>
</evidence>
<comment type="catalytic activity">
    <reaction evidence="15">
        <text>13-(9Z-hexadecenoyloxy)-octadecanoate + H2O = 13-hydroxy-octadecanoate + (9Z)-hexadecenoate + H(+)</text>
        <dbReference type="Rhea" id="RHEA:52076"/>
        <dbReference type="ChEBI" id="CHEBI:15377"/>
        <dbReference type="ChEBI" id="CHEBI:15378"/>
        <dbReference type="ChEBI" id="CHEBI:32372"/>
        <dbReference type="ChEBI" id="CHEBI:136304"/>
        <dbReference type="ChEBI" id="CHEBI:136315"/>
    </reaction>
    <physiologicalReaction direction="left-to-right" evidence="15">
        <dbReference type="Rhea" id="RHEA:52077"/>
    </physiologicalReaction>
</comment>
<dbReference type="GO" id="GO:0012505">
    <property type="term" value="C:endomembrane system"/>
    <property type="evidence" value="ECO:0007669"/>
    <property type="project" value="UniProtKB-SubCell"/>
</dbReference>
<keyword evidence="18" id="KW-1185">Reference proteome</keyword>
<evidence type="ECO:0000256" key="5">
    <source>
        <dbReference type="ARBA" id="ARBA00022989"/>
    </source>
</evidence>
<comment type="catalytic activity">
    <reaction evidence="8">
        <text>13-octadecanoyloxy-octadecanoate + H2O = 13-hydroxy-octadecanoate + octadecanoate + H(+)</text>
        <dbReference type="Rhea" id="RHEA:52084"/>
        <dbReference type="ChEBI" id="CHEBI:15377"/>
        <dbReference type="ChEBI" id="CHEBI:15378"/>
        <dbReference type="ChEBI" id="CHEBI:25629"/>
        <dbReference type="ChEBI" id="CHEBI:136304"/>
        <dbReference type="ChEBI" id="CHEBI:136335"/>
    </reaction>
    <physiologicalReaction direction="left-to-right" evidence="8">
        <dbReference type="Rhea" id="RHEA:52085"/>
    </physiologicalReaction>
</comment>
<evidence type="ECO:0000256" key="1">
    <source>
        <dbReference type="ARBA" id="ARBA00000923"/>
    </source>
</evidence>
<protein>
    <submittedName>
        <fullName evidence="19">Androgen-induced gene 1 protein</fullName>
    </submittedName>
</protein>
<evidence type="ECO:0000256" key="16">
    <source>
        <dbReference type="ARBA" id="ARBA00049428"/>
    </source>
</evidence>
<feature type="transmembrane region" description="Helical" evidence="17">
    <location>
        <begin position="236"/>
        <end position="255"/>
    </location>
</feature>
<dbReference type="PANTHER" id="PTHR10989:SF16">
    <property type="entry name" value="AT02829P-RELATED"/>
    <property type="match status" value="1"/>
</dbReference>
<dbReference type="Pfam" id="PF04750">
    <property type="entry name" value="Far-17a_AIG1"/>
    <property type="match status" value="1"/>
</dbReference>
<dbReference type="AlphaFoldDB" id="A0A6P4HZA6"/>
<comment type="catalytic activity">
    <reaction evidence="16">
        <text>12-(9Z-hexadecenoyloxy)-octadecanoate + H2O = 12-hydroxyoctadecanoate + (9Z)-hexadecenoate + H(+)</text>
        <dbReference type="Rhea" id="RHEA:52072"/>
        <dbReference type="ChEBI" id="CHEBI:15377"/>
        <dbReference type="ChEBI" id="CHEBI:15378"/>
        <dbReference type="ChEBI" id="CHEBI:32372"/>
        <dbReference type="ChEBI" id="CHEBI:84201"/>
        <dbReference type="ChEBI" id="CHEBI:136312"/>
    </reaction>
    <physiologicalReaction direction="left-to-right" evidence="16">
        <dbReference type="Rhea" id="RHEA:52073"/>
    </physiologicalReaction>
</comment>
<evidence type="ECO:0000256" key="8">
    <source>
        <dbReference type="ARBA" id="ARBA00047427"/>
    </source>
</evidence>
<reference evidence="18" key="1">
    <citation type="submission" date="2025-05" db="UniProtKB">
        <authorList>
            <consortium name="RefSeq"/>
        </authorList>
    </citation>
    <scope>NUCLEOTIDE SEQUENCE [LARGE SCALE GENOMIC DNA]</scope>
    <source>
        <strain evidence="18">14028-0561.14</strain>
    </source>
</reference>
<name>A0A6P4HZA6_DROKI</name>
<evidence type="ECO:0000313" key="18">
    <source>
        <dbReference type="Proteomes" id="UP001652661"/>
    </source>
</evidence>
<dbReference type="PANTHER" id="PTHR10989">
    <property type="entry name" value="ANDROGEN-INDUCED PROTEIN 1-RELATED"/>
    <property type="match status" value="1"/>
</dbReference>
<proteinExistence type="inferred from homology"/>
<evidence type="ECO:0000256" key="6">
    <source>
        <dbReference type="ARBA" id="ARBA00023136"/>
    </source>
</evidence>